<dbReference type="RefSeq" id="WP_317833964.1">
    <property type="nucleotide sequence ID" value="NZ_CP136920.1"/>
</dbReference>
<dbReference type="InterPro" id="IPR001478">
    <property type="entry name" value="PDZ"/>
</dbReference>
<evidence type="ECO:0000313" key="4">
    <source>
        <dbReference type="EMBL" id="WOO41480.1"/>
    </source>
</evidence>
<dbReference type="PROSITE" id="PS50853">
    <property type="entry name" value="FN3"/>
    <property type="match status" value="4"/>
</dbReference>
<dbReference type="SUPFAM" id="SSF49265">
    <property type="entry name" value="Fibronectin type III"/>
    <property type="match status" value="6"/>
</dbReference>
<accession>A0AAQ3L8V3</accession>
<dbReference type="InterPro" id="IPR036116">
    <property type="entry name" value="FN3_sf"/>
</dbReference>
<feature type="domain" description="Fibronectin type-III" evidence="3">
    <location>
        <begin position="2498"/>
        <end position="2600"/>
    </location>
</feature>
<dbReference type="Gene3D" id="2.60.40.10">
    <property type="entry name" value="Immunoglobulins"/>
    <property type="match status" value="4"/>
</dbReference>
<evidence type="ECO:0000259" key="2">
    <source>
        <dbReference type="PROSITE" id="PS50106"/>
    </source>
</evidence>
<dbReference type="InterPro" id="IPR036034">
    <property type="entry name" value="PDZ_sf"/>
</dbReference>
<dbReference type="InterPro" id="IPR013783">
    <property type="entry name" value="Ig-like_fold"/>
</dbReference>
<protein>
    <submittedName>
        <fullName evidence="4">DUF6288 domain-containing protein</fullName>
    </submittedName>
</protein>
<dbReference type="CDD" id="cd00063">
    <property type="entry name" value="FN3"/>
    <property type="match status" value="1"/>
</dbReference>
<keyword evidence="1" id="KW-0677">Repeat</keyword>
<dbReference type="InterPro" id="IPR050964">
    <property type="entry name" value="Striated_Muscle_Regulatory"/>
</dbReference>
<dbReference type="EMBL" id="CP136920">
    <property type="protein sequence ID" value="WOO41480.1"/>
    <property type="molecule type" value="Genomic_DNA"/>
</dbReference>
<feature type="domain" description="PDZ" evidence="2">
    <location>
        <begin position="9"/>
        <end position="63"/>
    </location>
</feature>
<feature type="domain" description="Fibronectin type-III" evidence="3">
    <location>
        <begin position="2804"/>
        <end position="2908"/>
    </location>
</feature>
<gene>
    <name evidence="4" type="ORF">RZN69_00165</name>
</gene>
<dbReference type="InterPro" id="IPR011989">
    <property type="entry name" value="ARM-like"/>
</dbReference>
<dbReference type="SMART" id="SM00060">
    <property type="entry name" value="FN3"/>
    <property type="match status" value="11"/>
</dbReference>
<organism evidence="4 5">
    <name type="scientific">Rubellicoccus peritrichatus</name>
    <dbReference type="NCBI Taxonomy" id="3080537"/>
    <lineage>
        <taxon>Bacteria</taxon>
        <taxon>Pseudomonadati</taxon>
        <taxon>Verrucomicrobiota</taxon>
        <taxon>Opitutia</taxon>
        <taxon>Puniceicoccales</taxon>
        <taxon>Cerasicoccaceae</taxon>
        <taxon>Rubellicoccus</taxon>
    </lineage>
</organism>
<dbReference type="KEGG" id="puo:RZN69_00165"/>
<dbReference type="SUPFAM" id="SSF50156">
    <property type="entry name" value="PDZ domain-like"/>
    <property type="match status" value="1"/>
</dbReference>
<feature type="domain" description="Fibronectin type-III" evidence="3">
    <location>
        <begin position="1735"/>
        <end position="1834"/>
    </location>
</feature>
<dbReference type="Pfam" id="PF19805">
    <property type="entry name" value="DUF6288"/>
    <property type="match status" value="1"/>
</dbReference>
<dbReference type="PANTHER" id="PTHR13817">
    <property type="entry name" value="TITIN"/>
    <property type="match status" value="1"/>
</dbReference>
<dbReference type="PANTHER" id="PTHR13817:SF166">
    <property type="entry name" value="NEURONAL IGCAM-RELATED"/>
    <property type="match status" value="1"/>
</dbReference>
<reference evidence="4 5" key="1">
    <citation type="submission" date="2023-10" db="EMBL/GenBank/DDBJ databases">
        <title>Rubellicoccus peritrichatus gen. nov., sp. nov., isolated from an algae of coral reef tank.</title>
        <authorList>
            <person name="Luo J."/>
        </authorList>
    </citation>
    <scope>NUCLEOTIDE SEQUENCE [LARGE SCALE GENOMIC DNA]</scope>
    <source>
        <strain evidence="4 5">CR14</strain>
    </source>
</reference>
<evidence type="ECO:0000256" key="1">
    <source>
        <dbReference type="ARBA" id="ARBA00022737"/>
    </source>
</evidence>
<dbReference type="InterPro" id="IPR003961">
    <property type="entry name" value="FN3_dom"/>
</dbReference>
<dbReference type="Gene3D" id="1.25.10.10">
    <property type="entry name" value="Leucine-rich Repeat Variant"/>
    <property type="match status" value="1"/>
</dbReference>
<dbReference type="PROSITE" id="PS50106">
    <property type="entry name" value="PDZ"/>
    <property type="match status" value="1"/>
</dbReference>
<name>A0AAQ3L8V3_9BACT</name>
<sequence length="3039" mass="332006">MLSICLANAVSFPAFQVGPTGFFAKWDDSDDYIEVTEVKSDGPANGLIEVGDKIYGVNGTPLSTSTRRTLSDGIGYDPRPALGNAITDSEAGNGEIVFDVDRGGSRQDITIQLAIMNTAYSATWPQSCPKSDLIVENAANEYTRQINSWLRWGSVKGNFAMLFLMATGEEAHLDAVRTACQDLATTTPANQNSPGSNRNNWYASLSSISLGEYYLRTGDTAALPHLQSAVNHAFETESVGGWGHGFGNELTGYVKPTYTGSGLVNAVGTQVFMGVTLARECGVTMTDADYEKSLRYFYQTAGIGAPSYGDHRPDNGSAVNGKASTVAAALALLNEPYASAAKLIAAQDGLNGSEFEYGHGGNFGNVLWRAISSGLIPPEREDAYRFAMDEMRWYLELCRSYNGTFTMLPSYQSTRYNNSSWGALISLNYVAARNKLRMTGAPPTVHSVIRAIPEVIPKHHEYFDVEPAGGYGDSDYSTWMGDLVKNNDFDDIRKHMHHWHPKVRYAASIALGESPTNDNLSPLNSDGDPDNDLTDPAVDLVIESILSDDARVRTAGLKAITGLRGFFISDFADFKYDEDDYRRMAPYVLDILRDPDSDHWELDAATWAMVVVPVDIIRDNIDAILPYVDYEYSWWVRLGAVRALGRLSGVDIKPYVMDLLDAYVQEYHHQPRVSMQWTVISAIDKARPYLTEAELQNIRDILGDDLVGGYYPRDYAYQKSGGYDYDSQTLNVLLETFSVEELETVADDINASISRLTNPLIQGPSGGYAVVYELADWYWDNDFEDESYENFFFLVPGFKAILSGSYGRYIDFNNGSQSGDAEDLSIWSEDVVLSYELANGIADVATSNYFTVEPPSVLGPAAFPDDEDQGIHYELEAGSGTLVLNHGMNGPSADAEMTDSNGWSNVGLAPYSNHSLDANIAWVASDNPHLRNRVTTGRMEDRIRDGSYVTTCWIRLNDTLPNEDAHYVAFSALYDFDFGVRRLDVAGEWKNTLFFHSSNWGSNDVIYAMNDSSGRPDIFLEEGKNYFIMFERHRNGDGDDKTLLHLYEPTENIWLTSNGGHGSGLGNKNLDTRSFHVGIGSINSDVLDPDTRFPGLIDSVQMWSRVHSTSPVNFAEKYTLARQDAIYQVQEQPAAYLKPSYVDGISARIDTTLARVLPNGSFLTVYYGTSDGGMDPAAWDHSYTFSRSQTLASRTAYLNGLSPQTTYYARAYVQNPYGAMLEYWSPQPIVFSTLNIDDDIEPPVAASFSNIVKTDSDRNGFATLSINASGSSDNIGIQSYTWTDENGAVLSTGSNSIQSLEVPYGYHTLTLTVEDFNGNTAQSHLEIDVIYGNVSTAPNAKAGLDQIVSDYNRDGAYLVELDGNESGSNGITPVAYTWESKGQVIATGVNPFVSLGYGEHFVILTVEGADGSTNQDWMKVEVLSEREAIVRWTEMDDDEIDDHFVFAIQDFTGINDEAVVDPISRDYTDPGAPNSEADFWPFSAYKIGDAGNLGRDTALMGVPPLNFRPASEAFYFIPTGSGGEFVFTTEPIIVPKEAINLSLSVTLMLDRSASYYPTNNTNAKAVCTLDDNSVVEIQLYGLYGNMGSRGTTIESADLPDNTVSVYLKAEGETYSRYQWVGLDNIMLVGENATPATVTLSGADRIDFYDARLSGRVADNGKDNPLVKIFYGTTDRGESTIGWENEVDMGTRNGSFSTTVTGLNEGTTYYFRIYSVNSGGESFSSAGVFQTIDITAPLIVADGASDITSFTATLNGEVTDEGRDTPSVTIYYGKNDRGASTLGWDHSIDMGTQSGSFSSTISSLDQGTTYHYRVYGNNLGGSTFSDLSTFTTVALNAAEIRILEADTITATTANLRGQVTNTGGEAPNIILYYGKEDRGESDSGWDGSIDLGLQSGSFSQVISGLDERSYYFYRIFAENSGGGIFSEVSSFRSDSILPVALPAVSVSAATNVFLTSATLNGSVDDTGGENPTVYIYYGTKDAGETAENWDGVINLGPHGAGFSHTITDLDPYRIYYYRAYAENFRGGVWSGSAESFVTQAPGDIIFISVQSNTSMTAASWDRGSIPDVGDIAIQNKYLQYKMGHSTSFDADVLSLSNQARVENSITFQDVILYKGSTINQYSSHTDLRFDQITVHEGVITYRSGRSNFDIFVNKIVGDGDLYWWRPGSSSSVYDHADIICPDMTGFTGRLIIGGGSSNGASVNLQHEIAPEDASFAMEILDDGTTYTLRDDIAVTALTINGDVFEAGTYTLSILAHPDATDLSNYNGRDYSQFFNDRYGSITVTEAAPAMSAPIIVSYPETNITGYGATIHGEVTDTGGQSPYVTLYYGETDQGEVTDGWDGSIDFGIQSGEFSYDLSGLYDGRTYYYRLYAENAQGSNISPTQESFQTIDLPGPTLAALPATEITKTTAFAHGAVIDPDGDAPSVTIYYGESDRGETTSGWDGSVHLGILPTAPFSVELTGLRNGTAHYYRIYAVNAGGARFSEFAAEFTTVDIPAPLPTALAAASITTTSATLQGDVSLNGSSDIPNLTLYYGQSDEGEEADDWDVAVDLGPQSGPFDYDLNGLSNGTTYYYRFLAANVEGSRFSSTATSFTTVDIPPPTVEILTANNLTTSSANLRGAITVNMTSEDPNITIFYGETDRGETTSGWLGSFDLGIQNGAFSQELTGLDDDTEYYYRIYSEHSEGNTFSHAQLFKTLEIPPPTAAFVSFESISYNSVTINGVITSTSDPDGIARILFYLGIRDPGPVGLGWNRSSNIRHQVGDFSTSFTGLDEGTRYYTRIRARDSHGITYSEVASFVTLSNKPVVEVIPADGITPDQANLRGQLTMNLSGEDPNIIFYYGESDGEDIPGNWDNSVNLGIVVETEFNHLITGLEEGKTYYYRIFAENSEGATFSQTAGSFVAENVEPDFASWPAMILTDEQQSELSSNPNIDFDNDGLSMIKEFYFGRDPVKSDFTSLIDVEMKADGATITSRYERRKNHDGVTVQYEYSLDLDHWHPLETYTETTEDTTEGMERVTIEMPSVGEKTFIRIQINNGTTP</sequence>
<dbReference type="InterPro" id="IPR046255">
    <property type="entry name" value="DUF6288"/>
</dbReference>
<dbReference type="InterPro" id="IPR016024">
    <property type="entry name" value="ARM-type_fold"/>
</dbReference>
<evidence type="ECO:0000259" key="3">
    <source>
        <dbReference type="PROSITE" id="PS50853"/>
    </source>
</evidence>
<proteinExistence type="predicted"/>
<dbReference type="Proteomes" id="UP001304300">
    <property type="component" value="Chromosome"/>
</dbReference>
<evidence type="ECO:0000313" key="5">
    <source>
        <dbReference type="Proteomes" id="UP001304300"/>
    </source>
</evidence>
<feature type="domain" description="Fibronectin type-III" evidence="3">
    <location>
        <begin position="1936"/>
        <end position="2040"/>
    </location>
</feature>
<keyword evidence="5" id="KW-1185">Reference proteome</keyword>
<dbReference type="SUPFAM" id="SSF48371">
    <property type="entry name" value="ARM repeat"/>
    <property type="match status" value="1"/>
</dbReference>
<dbReference type="Gene3D" id="2.30.42.10">
    <property type="match status" value="1"/>
</dbReference>